<keyword evidence="3" id="KW-0410">Iron transport</keyword>
<dbReference type="EMBL" id="WJXA01000003">
    <property type="protein sequence ID" value="KAF7148101.1"/>
    <property type="molecule type" value="Genomic_DNA"/>
</dbReference>
<dbReference type="Pfam" id="PF01988">
    <property type="entry name" value="VIT1"/>
    <property type="match status" value="1"/>
</dbReference>
<keyword evidence="4" id="KW-0926">Vacuole</keyword>
<proteinExistence type="inferred from homology"/>
<dbReference type="GO" id="GO:0005384">
    <property type="term" value="F:manganese ion transmembrane transporter activity"/>
    <property type="evidence" value="ECO:0007669"/>
    <property type="project" value="InterPro"/>
</dbReference>
<evidence type="ECO:0000256" key="4">
    <source>
        <dbReference type="ARBA" id="ARBA00022554"/>
    </source>
</evidence>
<dbReference type="GO" id="GO:0005774">
    <property type="term" value="C:vacuolar membrane"/>
    <property type="evidence" value="ECO:0007669"/>
    <property type="project" value="UniProtKB-SubCell"/>
</dbReference>
<evidence type="ECO:0008006" key="13">
    <source>
        <dbReference type="Google" id="ProtNLM"/>
    </source>
</evidence>
<comment type="catalytic activity">
    <reaction evidence="8">
        <text>Fe(2+)(in) = Fe(2+)(out)</text>
        <dbReference type="Rhea" id="RHEA:28486"/>
        <dbReference type="ChEBI" id="CHEBI:29033"/>
    </reaction>
    <physiologicalReaction direction="left-to-right" evidence="8">
        <dbReference type="Rhea" id="RHEA:28487"/>
    </physiologicalReaction>
</comment>
<organism evidence="11 12">
    <name type="scientific">Rhododendron simsii</name>
    <name type="common">Sims's rhododendron</name>
    <dbReference type="NCBI Taxonomy" id="118357"/>
    <lineage>
        <taxon>Eukaryota</taxon>
        <taxon>Viridiplantae</taxon>
        <taxon>Streptophyta</taxon>
        <taxon>Embryophyta</taxon>
        <taxon>Tracheophyta</taxon>
        <taxon>Spermatophyta</taxon>
        <taxon>Magnoliopsida</taxon>
        <taxon>eudicotyledons</taxon>
        <taxon>Gunneridae</taxon>
        <taxon>Pentapetalae</taxon>
        <taxon>asterids</taxon>
        <taxon>Ericales</taxon>
        <taxon>Ericaceae</taxon>
        <taxon>Ericoideae</taxon>
        <taxon>Rhodoreae</taxon>
        <taxon>Rhododendron</taxon>
    </lineage>
</organism>
<keyword evidence="3" id="KW-0406">Ion transport</keyword>
<keyword evidence="5 10" id="KW-0812">Transmembrane</keyword>
<keyword evidence="7 10" id="KW-0472">Membrane</keyword>
<dbReference type="AlphaFoldDB" id="A0A834H9N3"/>
<dbReference type="InterPro" id="IPR008217">
    <property type="entry name" value="Ccc1_fam"/>
</dbReference>
<keyword evidence="6 10" id="KW-1133">Transmembrane helix</keyword>
<comment type="caution">
    <text evidence="11">The sequence shown here is derived from an EMBL/GenBank/DDBJ whole genome shotgun (WGS) entry which is preliminary data.</text>
</comment>
<evidence type="ECO:0000256" key="1">
    <source>
        <dbReference type="ARBA" id="ARBA00004128"/>
    </source>
</evidence>
<feature type="transmembrane region" description="Helical" evidence="10">
    <location>
        <begin position="900"/>
        <end position="924"/>
    </location>
</feature>
<comment type="similarity">
    <text evidence="2">Belongs to the CCC1 family.</text>
</comment>
<dbReference type="OrthoDB" id="1924921at2759"/>
<keyword evidence="12" id="KW-1185">Reference proteome</keyword>
<feature type="transmembrane region" description="Helical" evidence="10">
    <location>
        <begin position="936"/>
        <end position="957"/>
    </location>
</feature>
<dbReference type="PANTHER" id="PTHR38937:SF2">
    <property type="entry name" value="MEMBRANE PROTEIN OF ER BODY-LIKE PROTEIN ISOFORM X1"/>
    <property type="match status" value="1"/>
</dbReference>
<protein>
    <recommendedName>
        <fullName evidence="13">Membrane protein of ER body-like protein</fullName>
    </recommendedName>
</protein>
<name>A0A834H9N3_RHOSS</name>
<feature type="compositionally biased region" description="Acidic residues" evidence="9">
    <location>
        <begin position="137"/>
        <end position="146"/>
    </location>
</feature>
<evidence type="ECO:0000256" key="6">
    <source>
        <dbReference type="ARBA" id="ARBA00022989"/>
    </source>
</evidence>
<evidence type="ECO:0000256" key="8">
    <source>
        <dbReference type="ARBA" id="ARBA00044464"/>
    </source>
</evidence>
<evidence type="ECO:0000256" key="7">
    <source>
        <dbReference type="ARBA" id="ARBA00023136"/>
    </source>
</evidence>
<gene>
    <name evidence="11" type="ORF">RHSIM_Rhsim03G0218800</name>
</gene>
<feature type="compositionally biased region" description="Low complexity" evidence="9">
    <location>
        <begin position="35"/>
        <end position="44"/>
    </location>
</feature>
<feature type="compositionally biased region" description="Basic and acidic residues" evidence="9">
    <location>
        <begin position="75"/>
        <end position="87"/>
    </location>
</feature>
<keyword evidence="3" id="KW-0408">Iron</keyword>
<feature type="transmembrane region" description="Helical" evidence="10">
    <location>
        <begin position="969"/>
        <end position="988"/>
    </location>
</feature>
<evidence type="ECO:0000313" key="12">
    <source>
        <dbReference type="Proteomes" id="UP000626092"/>
    </source>
</evidence>
<evidence type="ECO:0000256" key="9">
    <source>
        <dbReference type="SAM" id="MobiDB-lite"/>
    </source>
</evidence>
<reference evidence="11" key="1">
    <citation type="submission" date="2019-11" db="EMBL/GenBank/DDBJ databases">
        <authorList>
            <person name="Liu Y."/>
            <person name="Hou J."/>
            <person name="Li T.-Q."/>
            <person name="Guan C.-H."/>
            <person name="Wu X."/>
            <person name="Wu H.-Z."/>
            <person name="Ling F."/>
            <person name="Zhang R."/>
            <person name="Shi X.-G."/>
            <person name="Ren J.-P."/>
            <person name="Chen E.-F."/>
            <person name="Sun J.-M."/>
        </authorList>
    </citation>
    <scope>NUCLEOTIDE SEQUENCE</scope>
    <source>
        <strain evidence="11">Adult_tree_wgs_1</strain>
        <tissue evidence="11">Leaves</tissue>
    </source>
</reference>
<evidence type="ECO:0000256" key="3">
    <source>
        <dbReference type="ARBA" id="ARBA00022496"/>
    </source>
</evidence>
<dbReference type="GO" id="GO:0006826">
    <property type="term" value="P:iron ion transport"/>
    <property type="evidence" value="ECO:0007669"/>
    <property type="project" value="UniProtKB-KW"/>
</dbReference>
<dbReference type="GO" id="GO:0030026">
    <property type="term" value="P:intracellular manganese ion homeostasis"/>
    <property type="evidence" value="ECO:0007669"/>
    <property type="project" value="InterPro"/>
</dbReference>
<feature type="compositionally biased region" description="Low complexity" evidence="9">
    <location>
        <begin position="1"/>
        <end position="10"/>
    </location>
</feature>
<feature type="transmembrane region" description="Helical" evidence="10">
    <location>
        <begin position="846"/>
        <end position="869"/>
    </location>
</feature>
<sequence>MEVAEQQQQWQKEEVEEEEAALERRRARNVTAGVSDAADASSGDEMLPFSDPVSESEEVEYRREELHYNNSNGNSKERSGVELRKTTESGAASTASGEEMLASSAAPVGESKEVKLQKTETGGEEMLTSYSSGPVDEFQEEEEEESRQELRIGIEVESDAQQKSEKNVYYDQDQGTETISGYSVTDNSGVRGSTSEKLFEDDGLVATLTKVESQRDDNFTAFGLQPSEKSSEEHRTNKSLTDITESHDEIQLIEEIDNELTEFDVERVLEKQDTHDLYCPNCNSCITRRVILRKRKRKIRISVDDPKRYKLETVVASELDGISVHATKAADISLASSMEPATDEYDHVREPEVFRCLSCFSFFIPCGTNPLQHSRTYSICGEGFTLFKIFGDKSGKEKMQSPQPIPVVKKNWLFSIFASRKEEMLSEQGEGFTLFKIFGDKSGKEKMQSPQPIPVVKKNWLFSIFASRKEEMLSEQGSSRKTYVEENIVATSKQEVASPLLSFGAQGLVQFSTDEHQNGGVSIVPSSAQGPKLVGEPVAVDIIKKGAEGAAFDNLDFGRVHQLDSSSSLNEMLWGEGSDQLATQLAGRTPVQTEEPAENDVLKPQLVGLKIPVHSSPASLTPDKPGKDEKLILAMERNTAGAAVEDSKLQKPVPVLGGSDITGKGNILPDFPAEKGQNVGATLPISFVVEARNVEIKISRNGIAQPSEVSQHSINGSKVDIHKEETLKSDKAHKGALSLPVQDAQLLQDTLATITKDPAKSSASPDTIITIEGPVEPTDSQEAQDIITSPETVPLIRPQSAEAGGSRGVEIIKSIVYGGLLESITSLGIVSSAAGGDASTYSRSCYVNILALGLANLVGGLFVIGHHLWDLKDDHPMETSDQVTTQKNRYQELLGRRQNFWLHATVAILSFLIFGLVPPVVYGFTFRVSDNVDYKLIAVAGASLLCIIILAIGKVYVQSQRTLKAYLKTITYYVVIGFMASGVSYAVGDLIKILMAKLGWFDSTLALTFPIPGAATPVEPAWGSY</sequence>
<evidence type="ECO:0000256" key="2">
    <source>
        <dbReference type="ARBA" id="ARBA00007049"/>
    </source>
</evidence>
<keyword evidence="3" id="KW-0813">Transport</keyword>
<evidence type="ECO:0000256" key="10">
    <source>
        <dbReference type="SAM" id="Phobius"/>
    </source>
</evidence>
<dbReference type="PANTHER" id="PTHR38937">
    <property type="entry name" value="MEMBRANE PROTEIN OF ER BODY-LIKE PROTEIN"/>
    <property type="match status" value="1"/>
</dbReference>
<comment type="subcellular location">
    <subcellularLocation>
        <location evidence="1">Vacuole membrane</location>
        <topology evidence="1">Multi-pass membrane protein</topology>
    </subcellularLocation>
</comment>
<dbReference type="Proteomes" id="UP000626092">
    <property type="component" value="Unassembled WGS sequence"/>
</dbReference>
<dbReference type="InterPro" id="IPR052843">
    <property type="entry name" value="ER_body_metal_sequester"/>
</dbReference>
<feature type="region of interest" description="Disordered" evidence="9">
    <location>
        <begin position="1"/>
        <end position="149"/>
    </location>
</feature>
<evidence type="ECO:0000256" key="5">
    <source>
        <dbReference type="ARBA" id="ARBA00022692"/>
    </source>
</evidence>
<accession>A0A834H9N3</accession>
<evidence type="ECO:0000313" key="11">
    <source>
        <dbReference type="EMBL" id="KAF7148101.1"/>
    </source>
</evidence>